<dbReference type="Gene3D" id="3.30.750.24">
    <property type="entry name" value="STAS domain"/>
    <property type="match status" value="1"/>
</dbReference>
<feature type="region of interest" description="Disordered" evidence="3">
    <location>
        <begin position="122"/>
        <end position="142"/>
    </location>
</feature>
<reference evidence="5" key="1">
    <citation type="submission" date="2022-10" db="EMBL/GenBank/DDBJ databases">
        <title>The complete genomes of actinobacterial strains from the NBC collection.</title>
        <authorList>
            <person name="Joergensen T.S."/>
            <person name="Alvarez Arevalo M."/>
            <person name="Sterndorff E.B."/>
            <person name="Faurdal D."/>
            <person name="Vuksanovic O."/>
            <person name="Mourched A.-S."/>
            <person name="Charusanti P."/>
            <person name="Shaw S."/>
            <person name="Blin K."/>
            <person name="Weber T."/>
        </authorList>
    </citation>
    <scope>NUCLEOTIDE SEQUENCE</scope>
    <source>
        <strain evidence="5">NBC_00003</strain>
    </source>
</reference>
<evidence type="ECO:0000256" key="2">
    <source>
        <dbReference type="RuleBase" id="RU003749"/>
    </source>
</evidence>
<dbReference type="InterPro" id="IPR003658">
    <property type="entry name" value="Anti-sigma_ant"/>
</dbReference>
<evidence type="ECO:0000256" key="3">
    <source>
        <dbReference type="SAM" id="MobiDB-lite"/>
    </source>
</evidence>
<protein>
    <recommendedName>
        <fullName evidence="2">Anti-sigma factor antagonist</fullName>
    </recommendedName>
</protein>
<organism evidence="5">
    <name type="scientific">Streptomyces sp. NBC_00003</name>
    <dbReference type="NCBI Taxonomy" id="2903608"/>
    <lineage>
        <taxon>Bacteria</taxon>
        <taxon>Bacillati</taxon>
        <taxon>Actinomycetota</taxon>
        <taxon>Actinomycetes</taxon>
        <taxon>Kitasatosporales</taxon>
        <taxon>Streptomycetaceae</taxon>
        <taxon>Streptomyces</taxon>
    </lineage>
</organism>
<dbReference type="PROSITE" id="PS50801">
    <property type="entry name" value="STAS"/>
    <property type="match status" value="1"/>
</dbReference>
<accession>A0AAU2UY01</accession>
<feature type="domain" description="STAS" evidence="4">
    <location>
        <begin position="10"/>
        <end position="119"/>
    </location>
</feature>
<dbReference type="CDD" id="cd07043">
    <property type="entry name" value="STAS_anti-anti-sigma_factors"/>
    <property type="match status" value="1"/>
</dbReference>
<dbReference type="PANTHER" id="PTHR33495">
    <property type="entry name" value="ANTI-SIGMA FACTOR ANTAGONIST TM_1081-RELATED-RELATED"/>
    <property type="match status" value="1"/>
</dbReference>
<dbReference type="InterPro" id="IPR036513">
    <property type="entry name" value="STAS_dom_sf"/>
</dbReference>
<proteinExistence type="inferred from homology"/>
<dbReference type="PANTHER" id="PTHR33495:SF2">
    <property type="entry name" value="ANTI-SIGMA FACTOR ANTAGONIST TM_1081-RELATED"/>
    <property type="match status" value="1"/>
</dbReference>
<dbReference type="EMBL" id="CP108318">
    <property type="protein sequence ID" value="WTW59818.1"/>
    <property type="molecule type" value="Genomic_DNA"/>
</dbReference>
<dbReference type="Pfam" id="PF01740">
    <property type="entry name" value="STAS"/>
    <property type="match status" value="1"/>
</dbReference>
<dbReference type="InterPro" id="IPR002645">
    <property type="entry name" value="STAS_dom"/>
</dbReference>
<name>A0AAU2UY01_9ACTN</name>
<dbReference type="GO" id="GO:0043856">
    <property type="term" value="F:anti-sigma factor antagonist activity"/>
    <property type="evidence" value="ECO:0007669"/>
    <property type="project" value="InterPro"/>
</dbReference>
<sequence length="142" mass="15712">MLHDPPAPCRYLRTYRIQGCTVLEFHGEIDLAAAIEITPHLDVSTAPPEPLVAIDLTPVTFLDCSGLNLLCRAHRRITARYGNLQLVCPHPPALRLLRAARLTDTFRPVSTLDEALDQLHPQAGGTTVRGTARCRQARDNSR</sequence>
<dbReference type="NCBIfam" id="TIGR00377">
    <property type="entry name" value="ant_ant_sig"/>
    <property type="match status" value="1"/>
</dbReference>
<gene>
    <name evidence="5" type="ORF">OG549_03725</name>
</gene>
<dbReference type="SUPFAM" id="SSF52091">
    <property type="entry name" value="SpoIIaa-like"/>
    <property type="match status" value="1"/>
</dbReference>
<dbReference type="AlphaFoldDB" id="A0AAU2UY01"/>
<evidence type="ECO:0000259" key="4">
    <source>
        <dbReference type="PROSITE" id="PS50801"/>
    </source>
</evidence>
<evidence type="ECO:0000313" key="5">
    <source>
        <dbReference type="EMBL" id="WTW59818.1"/>
    </source>
</evidence>
<comment type="similarity">
    <text evidence="1 2">Belongs to the anti-sigma-factor antagonist family.</text>
</comment>
<evidence type="ECO:0000256" key="1">
    <source>
        <dbReference type="ARBA" id="ARBA00009013"/>
    </source>
</evidence>